<proteinExistence type="predicted"/>
<dbReference type="Proteomes" id="UP001152607">
    <property type="component" value="Unassembled WGS sequence"/>
</dbReference>
<evidence type="ECO:0000313" key="2">
    <source>
        <dbReference type="Proteomes" id="UP001152607"/>
    </source>
</evidence>
<accession>A0A9W4UA24</accession>
<reference evidence="1" key="1">
    <citation type="submission" date="2023-01" db="EMBL/GenBank/DDBJ databases">
        <authorList>
            <person name="Van Ghelder C."/>
            <person name="Rancurel C."/>
        </authorList>
    </citation>
    <scope>NUCLEOTIDE SEQUENCE</scope>
    <source>
        <strain evidence="1">CNCM I-4278</strain>
    </source>
</reference>
<organism evidence="1 2">
    <name type="scientific">Periconia digitata</name>
    <dbReference type="NCBI Taxonomy" id="1303443"/>
    <lineage>
        <taxon>Eukaryota</taxon>
        <taxon>Fungi</taxon>
        <taxon>Dikarya</taxon>
        <taxon>Ascomycota</taxon>
        <taxon>Pezizomycotina</taxon>
        <taxon>Dothideomycetes</taxon>
        <taxon>Pleosporomycetidae</taxon>
        <taxon>Pleosporales</taxon>
        <taxon>Massarineae</taxon>
        <taxon>Periconiaceae</taxon>
        <taxon>Periconia</taxon>
    </lineage>
</organism>
<dbReference type="AlphaFoldDB" id="A0A9W4UA24"/>
<name>A0A9W4UA24_9PLEO</name>
<dbReference type="EMBL" id="CAOQHR010000002">
    <property type="protein sequence ID" value="CAI6329747.1"/>
    <property type="molecule type" value="Genomic_DNA"/>
</dbReference>
<evidence type="ECO:0000313" key="1">
    <source>
        <dbReference type="EMBL" id="CAI6329747.1"/>
    </source>
</evidence>
<sequence>MVPVCVWPWESAQRQPSDAWLLNVRRSALSLLGTRPISHAVIDCIHMYKHVHILIDCV</sequence>
<gene>
    <name evidence="1" type="ORF">PDIGIT_LOCUS4157</name>
</gene>
<protein>
    <submittedName>
        <fullName evidence="1">Uncharacterized protein</fullName>
    </submittedName>
</protein>
<comment type="caution">
    <text evidence="1">The sequence shown here is derived from an EMBL/GenBank/DDBJ whole genome shotgun (WGS) entry which is preliminary data.</text>
</comment>
<keyword evidence="2" id="KW-1185">Reference proteome</keyword>